<dbReference type="UniPathway" id="UPA00033">
    <property type="reaction ID" value="UER00036"/>
</dbReference>
<dbReference type="PIRSF" id="PIRSF000728">
    <property type="entry name" value="NAGK"/>
    <property type="match status" value="1"/>
</dbReference>
<proteinExistence type="inferred from homology"/>
<evidence type="ECO:0000256" key="9">
    <source>
        <dbReference type="HAMAP-Rule" id="MF_02082"/>
    </source>
</evidence>
<dbReference type="PANTHER" id="PTHR23342:SF0">
    <property type="entry name" value="N-ACETYLGLUTAMATE SYNTHASE, MITOCHONDRIAL"/>
    <property type="match status" value="1"/>
</dbReference>
<dbReference type="UniPathway" id="UPA00068"/>
<feature type="binding site" evidence="9">
    <location>
        <position position="171"/>
    </location>
    <ligand>
        <name>substrate</name>
    </ligand>
</feature>
<evidence type="ECO:0000256" key="8">
    <source>
        <dbReference type="ARBA" id="ARBA00023154"/>
    </source>
</evidence>
<dbReference type="EMBL" id="KF900464">
    <property type="protein sequence ID" value="AIE95892.1"/>
    <property type="molecule type" value="Genomic_DNA"/>
</dbReference>
<keyword evidence="3 9" id="KW-0028">Amino-acid biosynthesis</keyword>
<comment type="similarity">
    <text evidence="9">Belongs to the acetylglutamate kinase family. LysZ subfamily.</text>
</comment>
<evidence type="ECO:0000256" key="2">
    <source>
        <dbReference type="ARBA" id="ARBA00022571"/>
    </source>
</evidence>
<dbReference type="GO" id="GO:0005524">
    <property type="term" value="F:ATP binding"/>
    <property type="evidence" value="ECO:0007669"/>
    <property type="project" value="UniProtKB-KW"/>
</dbReference>
<evidence type="ECO:0000259" key="10">
    <source>
        <dbReference type="Pfam" id="PF00696"/>
    </source>
</evidence>
<accession>A0A075G243</accession>
<feature type="site" description="Transition state stabilizer" evidence="9">
    <location>
        <position position="228"/>
    </location>
</feature>
<comment type="pathway">
    <text evidence="9">Amino-acid biosynthesis; L-lysine biosynthesis via AAA pathway; L-lysine from L-alpha-aminoadipate (Thermus route): step 2/5.</text>
</comment>
<dbReference type="InterPro" id="IPR036393">
    <property type="entry name" value="AceGlu_kinase-like_sf"/>
</dbReference>
<evidence type="ECO:0000256" key="5">
    <source>
        <dbReference type="ARBA" id="ARBA00022741"/>
    </source>
</evidence>
<evidence type="ECO:0000256" key="6">
    <source>
        <dbReference type="ARBA" id="ARBA00022777"/>
    </source>
</evidence>
<dbReference type="InterPro" id="IPR037529">
    <property type="entry name" value="LysZ"/>
</dbReference>
<evidence type="ECO:0000256" key="4">
    <source>
        <dbReference type="ARBA" id="ARBA00022679"/>
    </source>
</evidence>
<evidence type="ECO:0000256" key="1">
    <source>
        <dbReference type="ARBA" id="ARBA00022490"/>
    </source>
</evidence>
<comment type="catalytic activity">
    <reaction evidence="9">
        <text>[amino-group carrier protein]-C-terminal-N-(1,4-dicarboxybutan-1-yl)-L-glutamine + ATP = [amino-group carrier protein]-C-terminal-N-(1-carboxy-5-phosphooxy-5-oxopentan-1-yl)-L-glutamine + ADP</text>
        <dbReference type="Rhea" id="RHEA:41944"/>
        <dbReference type="Rhea" id="RHEA-COMP:9694"/>
        <dbReference type="Rhea" id="RHEA-COMP:9712"/>
        <dbReference type="ChEBI" id="CHEBI:30616"/>
        <dbReference type="ChEBI" id="CHEBI:78499"/>
        <dbReference type="ChEBI" id="CHEBI:78503"/>
        <dbReference type="ChEBI" id="CHEBI:456216"/>
        <dbReference type="EC" id="2.7.2.17"/>
    </reaction>
</comment>
<keyword evidence="7 9" id="KW-0067">ATP-binding</keyword>
<comment type="catalytic activity">
    <reaction evidence="9">
        <text>[amino-group carrier protein]-C-terminal-gamma-(L-glutamyl)-L-glutamate + ATP = [amino-group carrier protein]-C-terminal-gamma-(5-phospho-L-glutamyl)-L-glutamate + ADP</text>
        <dbReference type="Rhea" id="RHEA:52632"/>
        <dbReference type="Rhea" id="RHEA-COMP:13311"/>
        <dbReference type="Rhea" id="RHEA-COMP:13313"/>
        <dbReference type="ChEBI" id="CHEBI:30616"/>
        <dbReference type="ChEBI" id="CHEBI:136714"/>
        <dbReference type="ChEBI" id="CHEBI:136717"/>
        <dbReference type="ChEBI" id="CHEBI:456216"/>
        <dbReference type="EC" id="2.7.2.19"/>
    </reaction>
</comment>
<comment type="subcellular location">
    <subcellularLocation>
        <location evidence="9">Cytoplasm</location>
    </subcellularLocation>
</comment>
<name>A0A075G243_9ARCH</name>
<dbReference type="InterPro" id="IPR004662">
    <property type="entry name" value="AcgluKinase_fam"/>
</dbReference>
<dbReference type="AlphaFoldDB" id="A0A075G243"/>
<dbReference type="PANTHER" id="PTHR23342">
    <property type="entry name" value="N-ACETYLGLUTAMATE SYNTHASE"/>
    <property type="match status" value="1"/>
</dbReference>
<evidence type="ECO:0000256" key="7">
    <source>
        <dbReference type="ARBA" id="ARBA00022840"/>
    </source>
</evidence>
<dbReference type="HAMAP" id="MF_02082">
    <property type="entry name" value="LysZ"/>
    <property type="match status" value="1"/>
</dbReference>
<dbReference type="GO" id="GO:0019878">
    <property type="term" value="P:lysine biosynthetic process via aminoadipic acid"/>
    <property type="evidence" value="ECO:0007669"/>
    <property type="project" value="UniProtKB-UniRule"/>
</dbReference>
<dbReference type="EC" id="2.7.2.17" evidence="9"/>
<keyword evidence="5 9" id="KW-0547">Nucleotide-binding</keyword>
<comment type="function">
    <text evidence="9">Involved in both the arginine and lysine biosynthetic pathways. Phosphorylates the LysW-bound precursors glutamate (for arginine biosynthesis), respectively alpha-aminoadipate (for lysine biosynthesis).</text>
</comment>
<dbReference type="Pfam" id="PF00696">
    <property type="entry name" value="AA_kinase"/>
    <property type="match status" value="1"/>
</dbReference>
<feature type="binding site" evidence="9">
    <location>
        <begin position="39"/>
        <end position="40"/>
    </location>
    <ligand>
        <name>substrate</name>
    </ligand>
</feature>
<dbReference type="GO" id="GO:0042450">
    <property type="term" value="P:L-arginine biosynthetic process via ornithine"/>
    <property type="evidence" value="ECO:0007669"/>
    <property type="project" value="UniProtKB-UniRule"/>
</dbReference>
<reference evidence="11" key="1">
    <citation type="journal article" date="2014" name="Genome Biol. Evol.">
        <title>Pangenome evidence for extensive interdomain horizontal transfer affecting lineage core and shell genes in uncultured planktonic thaumarchaeota and euryarchaeota.</title>
        <authorList>
            <person name="Deschamps P."/>
            <person name="Zivanovic Y."/>
            <person name="Moreira D."/>
            <person name="Rodriguez-Valera F."/>
            <person name="Lopez-Garcia P."/>
        </authorList>
    </citation>
    <scope>NUCLEOTIDE SEQUENCE</scope>
</reference>
<dbReference type="GO" id="GO:0043744">
    <property type="term" value="F:N2-acetyl-L-aminoadipate kinase activity"/>
    <property type="evidence" value="ECO:0007669"/>
    <property type="project" value="RHEA"/>
</dbReference>
<feature type="domain" description="Aspartate/glutamate/uridylate kinase" evidence="10">
    <location>
        <begin position="1"/>
        <end position="246"/>
    </location>
</feature>
<dbReference type="NCBIfam" id="TIGR00761">
    <property type="entry name" value="argB"/>
    <property type="match status" value="1"/>
</dbReference>
<dbReference type="NCBIfam" id="NF010659">
    <property type="entry name" value="PRK14058.1-1"/>
    <property type="match status" value="1"/>
</dbReference>
<keyword evidence="4 9" id="KW-0808">Transferase</keyword>
<dbReference type="InterPro" id="IPR001048">
    <property type="entry name" value="Asp/Glu/Uridylate_kinase"/>
</dbReference>
<dbReference type="NCBIfam" id="NF010662">
    <property type="entry name" value="PRK14058.1-4"/>
    <property type="match status" value="1"/>
</dbReference>
<dbReference type="SUPFAM" id="SSF53633">
    <property type="entry name" value="Carbamate kinase-like"/>
    <property type="match status" value="1"/>
</dbReference>
<dbReference type="GO" id="GO:0003991">
    <property type="term" value="F:acetylglutamate kinase activity"/>
    <property type="evidence" value="ECO:0007669"/>
    <property type="project" value="TreeGrafter"/>
</dbReference>
<organism evidence="11">
    <name type="scientific">uncultured marine thaumarchaeote AD1000_71_A04</name>
    <dbReference type="NCBI Taxonomy" id="1455935"/>
    <lineage>
        <taxon>Archaea</taxon>
        <taxon>Nitrososphaerota</taxon>
        <taxon>environmental samples</taxon>
    </lineage>
</organism>
<keyword evidence="6 9" id="KW-0418">Kinase</keyword>
<comment type="pathway">
    <text evidence="9">Amino-acid biosynthesis; L-arginine biosynthesis.</text>
</comment>
<evidence type="ECO:0000313" key="11">
    <source>
        <dbReference type="EMBL" id="AIE95892.1"/>
    </source>
</evidence>
<feature type="binding site" evidence="9">
    <location>
        <position position="66"/>
    </location>
    <ligand>
        <name>substrate</name>
    </ligand>
</feature>
<protein>
    <recommendedName>
        <fullName evidence="9">Putative [LysW]-aminoadipate/[LysW]-glutamate kinase</fullName>
        <ecNumber evidence="9">2.7.2.17</ecNumber>
        <ecNumber evidence="9">2.7.2.19</ecNumber>
    </recommendedName>
</protein>
<dbReference type="GO" id="GO:0005737">
    <property type="term" value="C:cytoplasm"/>
    <property type="evidence" value="ECO:0007669"/>
    <property type="project" value="UniProtKB-SubCell"/>
</dbReference>
<gene>
    <name evidence="9 11" type="primary">lysZ</name>
</gene>
<keyword evidence="8 9" id="KW-0457">Lysine biosynthesis</keyword>
<evidence type="ECO:0000256" key="3">
    <source>
        <dbReference type="ARBA" id="ARBA00022605"/>
    </source>
</evidence>
<feature type="site" description="Transition state stabilizer" evidence="9">
    <location>
        <position position="6"/>
    </location>
</feature>
<dbReference type="Gene3D" id="3.40.1160.10">
    <property type="entry name" value="Acetylglutamate kinase-like"/>
    <property type="match status" value="1"/>
</dbReference>
<keyword evidence="2 9" id="KW-0055">Arginine biosynthesis</keyword>
<keyword evidence="1 9" id="KW-0963">Cytoplasm</keyword>
<sequence length="269" mass="28804">MVTVVKIGGSLHSKGLTENLFEDIKNLSKTEPIIVVHGGGNTVTNIAEKLGKKQEFIVSPSGVKSRYTDKETASIFMMVMCGKINKEIVVSLQSLGVNAVGLGGIDGKILNAIRKKKLLIIDERKRKIAIEGGFTGKIQNVNTELLTDLIKSGYLPVISPVAISDESEVLNVNGDRAASNIAAHLNADRVIFLTDVDGISLNDKLVSNLNLSQSKEILPELGFGMEQKLISCIESLENGVNQGIIASGLVDNPISSAIRHSNCTVITNE</sequence>
<dbReference type="EC" id="2.7.2.19" evidence="9"/>